<dbReference type="EMBL" id="UINC01005844">
    <property type="protein sequence ID" value="SVA23899.1"/>
    <property type="molecule type" value="Genomic_DNA"/>
</dbReference>
<dbReference type="InterPro" id="IPR046586">
    <property type="entry name" value="DUF6644"/>
</dbReference>
<organism evidence="3">
    <name type="scientific">marine metagenome</name>
    <dbReference type="NCBI Taxonomy" id="408172"/>
    <lineage>
        <taxon>unclassified sequences</taxon>
        <taxon>metagenomes</taxon>
        <taxon>ecological metagenomes</taxon>
    </lineage>
</organism>
<accession>A0A381U6Y3</accession>
<keyword evidence="1" id="KW-1133">Transmembrane helix</keyword>
<reference evidence="3" key="1">
    <citation type="submission" date="2018-05" db="EMBL/GenBank/DDBJ databases">
        <authorList>
            <person name="Lanie J.A."/>
            <person name="Ng W.-L."/>
            <person name="Kazmierczak K.M."/>
            <person name="Andrzejewski T.M."/>
            <person name="Davidsen T.M."/>
            <person name="Wayne K.J."/>
            <person name="Tettelin H."/>
            <person name="Glass J.I."/>
            <person name="Rusch D."/>
            <person name="Podicherti R."/>
            <person name="Tsui H.-C.T."/>
            <person name="Winkler M.E."/>
        </authorList>
    </citation>
    <scope>NUCLEOTIDE SEQUENCE</scope>
</reference>
<feature type="transmembrane region" description="Helical" evidence="1">
    <location>
        <begin position="100"/>
        <end position="120"/>
    </location>
</feature>
<name>A0A381U6Y3_9ZZZZ</name>
<keyword evidence="1" id="KW-0472">Membrane</keyword>
<dbReference type="Pfam" id="PF20349">
    <property type="entry name" value="DUF6644"/>
    <property type="match status" value="1"/>
</dbReference>
<protein>
    <recommendedName>
        <fullName evidence="2">DUF6644 domain-containing protein</fullName>
    </recommendedName>
</protein>
<feature type="domain" description="DUF6644" evidence="2">
    <location>
        <begin position="30"/>
        <end position="158"/>
    </location>
</feature>
<feature type="transmembrane region" description="Helical" evidence="1">
    <location>
        <begin position="23"/>
        <end position="49"/>
    </location>
</feature>
<evidence type="ECO:0000259" key="2">
    <source>
        <dbReference type="Pfam" id="PF20349"/>
    </source>
</evidence>
<gene>
    <name evidence="3" type="ORF">METZ01_LOCUS76753</name>
</gene>
<keyword evidence="1" id="KW-0812">Transmembrane</keyword>
<sequence>MSLRNLFEWVDAFPSSIAMRESLYAFPVLLTIHLISLATFAGLVMMMDLRLLGVAYRGTPFSEVQGRLFPWQMVAMVVTSLAGLLLFYAQPMRYFGKVLYWIKMALLALAGVNVLLFHFITYRTIDKWDITNPPVAAKVAGGLSVALWACIVAFGRLTAYDWWTYE</sequence>
<dbReference type="AlphaFoldDB" id="A0A381U6Y3"/>
<evidence type="ECO:0000256" key="1">
    <source>
        <dbReference type="SAM" id="Phobius"/>
    </source>
</evidence>
<evidence type="ECO:0000313" key="3">
    <source>
        <dbReference type="EMBL" id="SVA23899.1"/>
    </source>
</evidence>
<proteinExistence type="predicted"/>
<feature type="transmembrane region" description="Helical" evidence="1">
    <location>
        <begin position="140"/>
        <end position="159"/>
    </location>
</feature>
<feature type="transmembrane region" description="Helical" evidence="1">
    <location>
        <begin position="69"/>
        <end position="88"/>
    </location>
</feature>